<dbReference type="SUPFAM" id="SSF52833">
    <property type="entry name" value="Thioredoxin-like"/>
    <property type="match status" value="1"/>
</dbReference>
<dbReference type="EMBL" id="HF571520">
    <property type="protein sequence ID" value="CCQ34785.1"/>
    <property type="molecule type" value="Genomic_DNA"/>
</dbReference>
<dbReference type="AlphaFoldDB" id="F7PKE5"/>
<keyword evidence="5" id="KW-1185">Reference proteome</keyword>
<dbReference type="KEGG" id="hti:HTIA_2680"/>
<protein>
    <submittedName>
        <fullName evidence="3">Protein disulfide-isomerase A1</fullName>
        <ecNumber evidence="3">5.3.4.1</ecNumber>
    </submittedName>
    <submittedName>
        <fullName evidence="2">Thioredoxin domain protein</fullName>
    </submittedName>
</protein>
<dbReference type="GeneID" id="23798778"/>
<keyword evidence="3" id="KW-0413">Isomerase</keyword>
<evidence type="ECO:0000259" key="1">
    <source>
        <dbReference type="PROSITE" id="PS51352"/>
    </source>
</evidence>
<dbReference type="GO" id="GO:0003756">
    <property type="term" value="F:protein disulfide isomerase activity"/>
    <property type="evidence" value="ECO:0007669"/>
    <property type="project" value="UniProtKB-EC"/>
</dbReference>
<dbReference type="eggNOG" id="arCOG04633">
    <property type="taxonomic scope" value="Archaea"/>
</dbReference>
<dbReference type="PATRIC" id="fig|1033806.12.peg.2668"/>
<feature type="domain" description="Thioredoxin" evidence="1">
    <location>
        <begin position="1"/>
        <end position="122"/>
    </location>
</feature>
<dbReference type="STRING" id="1033806.HTIA_2680"/>
<dbReference type="OrthoDB" id="195058at2157"/>
<dbReference type="Pfam" id="PF00085">
    <property type="entry name" value="Thioredoxin"/>
    <property type="match status" value="1"/>
</dbReference>
<dbReference type="EMBL" id="AFNT02000007">
    <property type="protein sequence ID" value="ERJ07015.1"/>
    <property type="molecule type" value="Genomic_DNA"/>
</dbReference>
<dbReference type="RefSeq" id="WP_008525479.1">
    <property type="nucleotide sequence ID" value="NC_021921.1"/>
</dbReference>
<reference evidence="3 4" key="2">
    <citation type="journal article" date="2013" name="PLoS ONE">
        <title>INDIGO - INtegrated Data Warehouse of MIcrobial GenOmes with Examples from the Red Sea Extremophiles.</title>
        <authorList>
            <person name="Alam I."/>
            <person name="Antunes A."/>
            <person name="Kamau A.A."/>
            <person name="Ba Alawi W."/>
            <person name="Kalkatawi M."/>
            <person name="Stingl U."/>
            <person name="Bajic V.B."/>
        </authorList>
    </citation>
    <scope>NUCLEOTIDE SEQUENCE [LARGE SCALE GENOMIC DNA]</scope>
    <source>
        <strain evidence="3 4">SARL4B</strain>
    </source>
</reference>
<evidence type="ECO:0000313" key="2">
    <source>
        <dbReference type="EMBL" id="CCQ34785.1"/>
    </source>
</evidence>
<accession>F7PKE5</accession>
<reference evidence="3 4" key="1">
    <citation type="journal article" date="2011" name="J. Bacteriol.">
        <title>Genome sequence of Halorhabdus tiamatea, the first archaeon isolated from a deep-sea anoxic brine lake.</title>
        <authorList>
            <person name="Antunes A."/>
            <person name="Alam I."/>
            <person name="Bajic V.B."/>
            <person name="Stingl U."/>
        </authorList>
    </citation>
    <scope>NUCLEOTIDE SEQUENCE [LARGE SCALE GENOMIC DNA]</scope>
    <source>
        <strain evidence="3 4">SARL4B</strain>
    </source>
</reference>
<name>F7PKE5_9EURY</name>
<evidence type="ECO:0000313" key="4">
    <source>
        <dbReference type="Proteomes" id="UP000003861"/>
    </source>
</evidence>
<dbReference type="PROSITE" id="PS51352">
    <property type="entry name" value="THIOREDOXIN_2"/>
    <property type="match status" value="1"/>
</dbReference>
<dbReference type="HOGENOM" id="CLU_135995_0_0_2"/>
<evidence type="ECO:0000313" key="3">
    <source>
        <dbReference type="EMBL" id="ERJ07015.1"/>
    </source>
</evidence>
<sequence length="137" mass="15036">MTLETMEPNPVWNDDAHAETVETLADFADATFKIWGADWCGDCRSQLPDFAAALDAAEIPDEHVEHYPVDRDKQGEGVEAYGIEFIPTVVVVRDGEELARFVEEERESIAVYLAGQLETVTTHPPTSSALQGGEGDN</sequence>
<gene>
    <name evidence="3" type="ORF">HLRTI_000868</name>
    <name evidence="2" type="ORF">HTIA_2680</name>
</gene>
<dbReference type="InterPro" id="IPR036249">
    <property type="entry name" value="Thioredoxin-like_sf"/>
</dbReference>
<proteinExistence type="predicted"/>
<reference evidence="2 5" key="3">
    <citation type="journal article" date="2014" name="Environ. Microbiol.">
        <title>Halorhabdus tiamatea: proteogenomics and glycosidase activity measurements identify the first cultivated euryarchaeon from a deep-sea anoxic brine lake as potential polysaccharide degrader.</title>
        <authorList>
            <person name="Werner J."/>
            <person name="Ferrer M."/>
            <person name="Michel G."/>
            <person name="Mann A.J."/>
            <person name="Huang S."/>
            <person name="Juarez S."/>
            <person name="Ciordia S."/>
            <person name="Albar J.P."/>
            <person name="Alcaide M."/>
            <person name="La Cono V."/>
            <person name="Yakimov M.M."/>
            <person name="Antunes A."/>
            <person name="Taborda M."/>
            <person name="Da Costa M.S."/>
            <person name="Amann R.I."/>
            <person name="Gloeckner F.O."/>
            <person name="Golyshina O.V."/>
            <person name="Golyshin P.N."/>
            <person name="Teeling H."/>
        </authorList>
    </citation>
    <scope>NUCLEOTIDE SEQUENCE [LARGE SCALE GENOMIC DNA]</scope>
    <source>
        <strain evidence="5">SARL4B</strain>
        <strain evidence="2">Type strain: SARL4B</strain>
    </source>
</reference>
<dbReference type="Proteomes" id="UP000015381">
    <property type="component" value="Chromosome I"/>
</dbReference>
<dbReference type="Proteomes" id="UP000003861">
    <property type="component" value="Unassembled WGS sequence"/>
</dbReference>
<dbReference type="EC" id="5.3.4.1" evidence="3"/>
<dbReference type="InterPro" id="IPR013766">
    <property type="entry name" value="Thioredoxin_domain"/>
</dbReference>
<dbReference type="CDD" id="cd02947">
    <property type="entry name" value="TRX_family"/>
    <property type="match status" value="1"/>
</dbReference>
<evidence type="ECO:0000313" key="5">
    <source>
        <dbReference type="Proteomes" id="UP000015381"/>
    </source>
</evidence>
<dbReference type="Gene3D" id="3.40.30.10">
    <property type="entry name" value="Glutaredoxin"/>
    <property type="match status" value="1"/>
</dbReference>
<organism evidence="3 4">
    <name type="scientific">Halorhabdus tiamatea SARL4B</name>
    <dbReference type="NCBI Taxonomy" id="1033806"/>
    <lineage>
        <taxon>Archaea</taxon>
        <taxon>Methanobacteriati</taxon>
        <taxon>Methanobacteriota</taxon>
        <taxon>Stenosarchaea group</taxon>
        <taxon>Halobacteria</taxon>
        <taxon>Halobacteriales</taxon>
        <taxon>Haloarculaceae</taxon>
        <taxon>Halorhabdus</taxon>
    </lineage>
</organism>